<dbReference type="Gene3D" id="3.30.40.10">
    <property type="entry name" value="Zinc/RING finger domain, C3HC4 (zinc finger)"/>
    <property type="match status" value="1"/>
</dbReference>
<organism evidence="1 2">
    <name type="scientific">Fusarium acuminatum</name>
    <dbReference type="NCBI Taxonomy" id="5515"/>
    <lineage>
        <taxon>Eukaryota</taxon>
        <taxon>Fungi</taxon>
        <taxon>Dikarya</taxon>
        <taxon>Ascomycota</taxon>
        <taxon>Pezizomycotina</taxon>
        <taxon>Sordariomycetes</taxon>
        <taxon>Hypocreomycetidae</taxon>
        <taxon>Hypocreales</taxon>
        <taxon>Nectriaceae</taxon>
        <taxon>Fusarium</taxon>
        <taxon>Fusarium tricinctum species complex</taxon>
    </lineage>
</organism>
<evidence type="ECO:0000313" key="2">
    <source>
        <dbReference type="Proteomes" id="UP001489902"/>
    </source>
</evidence>
<dbReference type="SUPFAM" id="SSF57850">
    <property type="entry name" value="RING/U-box"/>
    <property type="match status" value="1"/>
</dbReference>
<sequence>MSDSRTANDQGAKKFTETFWPLLRSALMSRKVTLSDLELQCPICYTNMPLPADPASDEKSDCNHGPVVYPCGHMFGRSCFVDNVLYNTDNDLDHPHYGLKMPCDMKGVDDFPTIVPQGGVVLELCHQCLIEATLKTAGEKLRADPDLPKDLRHRATVSITFNGQTYYSQDTRGELVELEASEGFRGYVAGLKAGLAFYEDSEILWMSGKRLRDMEIKCHSCPSLQSEVHE</sequence>
<accession>A0ABZ2WM66</accession>
<name>A0ABZ2WM66_9HYPO</name>
<dbReference type="InterPro" id="IPR013083">
    <property type="entry name" value="Znf_RING/FYVE/PHD"/>
</dbReference>
<keyword evidence="2" id="KW-1185">Reference proteome</keyword>
<reference evidence="1 2" key="1">
    <citation type="submission" date="2024-04" db="EMBL/GenBank/DDBJ databases">
        <title>Complete genome sequence of Fusarium acuminatum.</title>
        <authorList>
            <person name="Lan B."/>
        </authorList>
    </citation>
    <scope>NUCLEOTIDE SEQUENCE [LARGE SCALE GENOMIC DNA]</scope>
    <source>
        <strain evidence="1">1A</strain>
    </source>
</reference>
<evidence type="ECO:0000313" key="1">
    <source>
        <dbReference type="EMBL" id="WZH41012.1"/>
    </source>
</evidence>
<proteinExistence type="predicted"/>
<protein>
    <submittedName>
        <fullName evidence="1">RING-type domain-containing protein</fullName>
    </submittedName>
</protein>
<dbReference type="Proteomes" id="UP001489902">
    <property type="component" value="Chromosome 1"/>
</dbReference>
<gene>
    <name evidence="1" type="ORF">QYS62_001954</name>
</gene>
<dbReference type="EMBL" id="CP151260">
    <property type="protein sequence ID" value="WZH41012.1"/>
    <property type="molecule type" value="Genomic_DNA"/>
</dbReference>